<proteinExistence type="predicted"/>
<keyword evidence="2" id="KW-1185">Reference proteome</keyword>
<dbReference type="PANTHER" id="PTHR35340">
    <property type="entry name" value="PQQ ENZYME REPEAT PROTEIN-RELATED"/>
    <property type="match status" value="1"/>
</dbReference>
<organism evidence="1 2">
    <name type="scientific">Candidatus Scalindua japonica</name>
    <dbReference type="NCBI Taxonomy" id="1284222"/>
    <lineage>
        <taxon>Bacteria</taxon>
        <taxon>Pseudomonadati</taxon>
        <taxon>Planctomycetota</taxon>
        <taxon>Candidatus Brocadiia</taxon>
        <taxon>Candidatus Brocadiales</taxon>
        <taxon>Candidatus Scalinduaceae</taxon>
        <taxon>Candidatus Scalindua</taxon>
    </lineage>
</organism>
<dbReference type="AlphaFoldDB" id="A0A286TTK1"/>
<gene>
    <name evidence="1" type="ORF">SCALIN_C01_0137</name>
</gene>
<accession>A0A286TTK1</accession>
<reference evidence="2" key="1">
    <citation type="journal article" date="2017" name="Environ. Microbiol. Rep.">
        <title>Genetic Diversity of Marine Anaerobic Ammonium-Oxidizing Bacteria as Revealed by Genomic and Proteomic Analyses of 'Candidatus Scalindua japonica'.</title>
        <authorList>
            <person name="Oshiki M."/>
            <person name="Mizuto K."/>
            <person name="Kimura Z."/>
            <person name="Kindaichi T."/>
            <person name="Satoh H."/>
            <person name="Okabe S."/>
        </authorList>
    </citation>
    <scope>NUCLEOTIDE SEQUENCE [LARGE SCALE GENOMIC DNA]</scope>
    <source>
        <strain evidence="2">husup-a2</strain>
    </source>
</reference>
<evidence type="ECO:0000313" key="1">
    <source>
        <dbReference type="EMBL" id="GAX59206.1"/>
    </source>
</evidence>
<evidence type="ECO:0000313" key="2">
    <source>
        <dbReference type="Proteomes" id="UP000218542"/>
    </source>
</evidence>
<dbReference type="InterPro" id="IPR010262">
    <property type="entry name" value="Arylsulfotransferase_bact"/>
</dbReference>
<dbReference type="GO" id="GO:0004062">
    <property type="term" value="F:aryl sulfotransferase activity"/>
    <property type="evidence" value="ECO:0007669"/>
    <property type="project" value="InterPro"/>
</dbReference>
<comment type="caution">
    <text evidence="1">The sequence shown here is derived from an EMBL/GenBank/DDBJ whole genome shotgun (WGS) entry which is preliminary data.</text>
</comment>
<name>A0A286TTK1_9BACT</name>
<dbReference type="RefSeq" id="WP_096892344.1">
    <property type="nucleotide sequence ID" value="NZ_BAOS01000001.1"/>
</dbReference>
<dbReference type="Pfam" id="PF05935">
    <property type="entry name" value="Arylsulfotrans"/>
    <property type="match status" value="1"/>
</dbReference>
<dbReference type="EMBL" id="BAOS01000001">
    <property type="protein sequence ID" value="GAX59206.1"/>
    <property type="molecule type" value="Genomic_DNA"/>
</dbReference>
<dbReference type="InterPro" id="IPR053143">
    <property type="entry name" value="Arylsulfate_ST"/>
</dbReference>
<dbReference type="OrthoDB" id="264813at2"/>
<dbReference type="Proteomes" id="UP000218542">
    <property type="component" value="Unassembled WGS sequence"/>
</dbReference>
<protein>
    <recommendedName>
        <fullName evidence="3">Thioredoxin</fullName>
    </recommendedName>
</protein>
<dbReference type="PANTHER" id="PTHR35340:SF5">
    <property type="entry name" value="ASST-DOMAIN-CONTAINING PROTEIN"/>
    <property type="match status" value="1"/>
</dbReference>
<evidence type="ECO:0008006" key="3">
    <source>
        <dbReference type="Google" id="ProtNLM"/>
    </source>
</evidence>
<sequence>MKRLLITLFLFSLVTGLNSLITRGSSGSESFWSGDEIPAVTELPPNNGEIPLAQLLHNFLAGHVSTGWPGWLTGLQNTIENFNNRNGDVGVTIYFPEESWSGYTLLGGTRFGPEGPINNSTLIDMQGNVIKEWPLMGRPAKLLPGGHVMGGVMSAGSGGLDMAELVQMDWCGNQIWSWTGSGGEGGARWHHDYQREGNPVGYFSPYQLPLLQDGKTLILSNDFPPLEETCPDPVNNRDNCISEMPLLDDVVYEVDWEGNILWEWHAYEHYDQMGFDETAKEAIRTNKVFTLEGSPETDWQHVNAVSYLGINVWYSLMGDERFHPDNIILDGRSSNITAIIARHDHPQGDWQSGDIVWKIGPDFSQGNDEHKLGQIIGQHMAHMIPINLPGGGNILLFDNGGNAGFGSLIPGLPPHFPNKYRIYSRVIEFNPLSLEIVWEYELKQPSEGERKFFSPFLSGAQRLPNTNTLITEGVTGRVFEITQEGKIVWEYIWPHEAPPGFPFPAIVYRAYRVPPWWLPENLDCPE</sequence>